<reference evidence="9" key="2">
    <citation type="submission" date="2022-03" db="EMBL/GenBank/DDBJ databases">
        <title>Genome Encyclopedia of Bacteria and Archaea VI: Functional Genomics of Type Strains.</title>
        <authorList>
            <person name="Whitman W."/>
        </authorList>
    </citation>
    <scope>NUCLEOTIDE SEQUENCE</scope>
    <source>
        <strain evidence="9">HSC-15S17</strain>
    </source>
</reference>
<gene>
    <name evidence="8" type="ORF">KVP70_16660</name>
    <name evidence="9" type="ORF">L1274_004523</name>
</gene>
<evidence type="ECO:0000256" key="4">
    <source>
        <dbReference type="ARBA" id="ARBA00022679"/>
    </source>
</evidence>
<dbReference type="GO" id="GO:0016746">
    <property type="term" value="F:acyltransferase activity"/>
    <property type="evidence" value="ECO:0007669"/>
    <property type="project" value="UniProtKB-KW"/>
</dbReference>
<keyword evidence="7" id="KW-0812">Transmembrane</keyword>
<reference evidence="8" key="1">
    <citation type="submission" date="2021-07" db="EMBL/GenBank/DDBJ databases">
        <title>Characterization of violacein-producing bacteria and related species.</title>
        <authorList>
            <person name="Wilson H.S."/>
            <person name="De Leon M.E."/>
        </authorList>
    </citation>
    <scope>NUCLEOTIDE SEQUENCE</scope>
    <source>
        <strain evidence="8">HSC-15S17</strain>
    </source>
</reference>
<keyword evidence="11" id="KW-1185">Reference proteome</keyword>
<organism evidence="8 10">
    <name type="scientific">Duganella violaceipulchra</name>
    <dbReference type="NCBI Taxonomy" id="2849652"/>
    <lineage>
        <taxon>Bacteria</taxon>
        <taxon>Pseudomonadati</taxon>
        <taxon>Pseudomonadota</taxon>
        <taxon>Betaproteobacteria</taxon>
        <taxon>Burkholderiales</taxon>
        <taxon>Oxalobacteraceae</taxon>
        <taxon>Telluria group</taxon>
        <taxon>Duganella</taxon>
    </lineage>
</organism>
<dbReference type="RefSeq" id="WP_217943331.1">
    <property type="nucleotide sequence ID" value="NZ_JAHTGR010000008.1"/>
</dbReference>
<evidence type="ECO:0000313" key="11">
    <source>
        <dbReference type="Proteomes" id="UP001162889"/>
    </source>
</evidence>
<proteinExistence type="predicted"/>
<evidence type="ECO:0000256" key="6">
    <source>
        <dbReference type="ARBA" id="ARBA00023315"/>
    </source>
</evidence>
<dbReference type="InterPro" id="IPR004960">
    <property type="entry name" value="LipA_acyltrans"/>
</dbReference>
<feature type="transmembrane region" description="Helical" evidence="7">
    <location>
        <begin position="228"/>
        <end position="247"/>
    </location>
</feature>
<feature type="transmembrane region" description="Helical" evidence="7">
    <location>
        <begin position="340"/>
        <end position="366"/>
    </location>
</feature>
<dbReference type="GO" id="GO:0009247">
    <property type="term" value="P:glycolipid biosynthetic process"/>
    <property type="evidence" value="ECO:0007669"/>
    <property type="project" value="UniProtKB-ARBA"/>
</dbReference>
<dbReference type="EMBL" id="JALJZU010000009">
    <property type="protein sequence ID" value="MCP2010781.1"/>
    <property type="molecule type" value="Genomic_DNA"/>
</dbReference>
<evidence type="ECO:0000313" key="9">
    <source>
        <dbReference type="EMBL" id="MCP2010781.1"/>
    </source>
</evidence>
<keyword evidence="2" id="KW-1003">Cell membrane</keyword>
<evidence type="ECO:0000313" key="8">
    <source>
        <dbReference type="EMBL" id="MBV6322569.1"/>
    </source>
</evidence>
<evidence type="ECO:0000256" key="3">
    <source>
        <dbReference type="ARBA" id="ARBA00022519"/>
    </source>
</evidence>
<sequence length="667" mass="74648">MKKILSDLRVVLTPEGKNIVTISEKYFSVSENAAVLLRLIISSPNSDANLLASALSSKIGYSVTEEEINQALDDFPDDFFLTSTQRTKFTFSLPIIKGRILNLFAGFLSPLLHPFLAIPLIFLVGYFLIKFHQDFSMAESGTVETAAFILLGIIFHELGHAAACYSAKVRPGLIGFGFQGVFPSFYTDVSDIWTAGRRQKIVVDLGGIYFQLIYAALLSQFVESNPALVGAVQISVLLALSSALPYFKFDGYWALADFLGKDNLSQWMEIRSSELREKVLSRNLERDDVLSLVGLMSYFLGVVFLCTWIGAHFIKGISSIVMIIAERWPNVMSFDLAAQYMFLVIMVLSTVPMVLSAWRCIIWLVGAGFVVKVKNIAFILKQLLCILTIRLFAPFFYFSSKHRNFMANVAAGVNLVVPKLPKATWVPMQAVVGKYRERAWITLLSTLDTHTGMNLVRRTHEIMSKENLVSVFSTPGAAIIAAPHFGSFVTGALMLMDAAGNERKLHFFYADPEKEPDNAFFEPFYKRYFPDLSVIYNNKRGMVAAARALKNGDIVVILPDVFNSAHNTSVSFLGKDISVMPGIAYFNKKYNARVIPVVSEFSGNLGVRIYVGDDLKLKKSNLELPDDAHVMQEVFTSVEKWVRKSPGDWHCWWKFYYQVSNGMVASN</sequence>
<feature type="transmembrane region" description="Helical" evidence="7">
    <location>
        <begin position="100"/>
        <end position="127"/>
    </location>
</feature>
<evidence type="ECO:0000256" key="2">
    <source>
        <dbReference type="ARBA" id="ARBA00022475"/>
    </source>
</evidence>
<evidence type="ECO:0000313" key="10">
    <source>
        <dbReference type="Proteomes" id="UP001155901"/>
    </source>
</evidence>
<evidence type="ECO:0000256" key="7">
    <source>
        <dbReference type="SAM" id="Phobius"/>
    </source>
</evidence>
<dbReference type="Proteomes" id="UP001162889">
    <property type="component" value="Unassembled WGS sequence"/>
</dbReference>
<keyword evidence="6 9" id="KW-0012">Acyltransferase</keyword>
<dbReference type="AlphaFoldDB" id="A0AA41L469"/>
<dbReference type="GO" id="GO:0005886">
    <property type="term" value="C:plasma membrane"/>
    <property type="evidence" value="ECO:0007669"/>
    <property type="project" value="UniProtKB-SubCell"/>
</dbReference>
<keyword evidence="3" id="KW-0997">Cell inner membrane</keyword>
<feature type="transmembrane region" description="Helical" evidence="7">
    <location>
        <begin position="378"/>
        <end position="398"/>
    </location>
</feature>
<keyword evidence="4" id="KW-0808">Transferase</keyword>
<name>A0AA41L469_9BURK</name>
<dbReference type="PANTHER" id="PTHR30606">
    <property type="entry name" value="LIPID A BIOSYNTHESIS LAUROYL ACYLTRANSFERASE"/>
    <property type="match status" value="1"/>
</dbReference>
<dbReference type="Proteomes" id="UP001155901">
    <property type="component" value="Unassembled WGS sequence"/>
</dbReference>
<protein>
    <submittedName>
        <fullName evidence="9">Lauroyl/myristoyl acyltransferase</fullName>
    </submittedName>
</protein>
<dbReference type="EMBL" id="JAHTGR010000008">
    <property type="protein sequence ID" value="MBV6322569.1"/>
    <property type="molecule type" value="Genomic_DNA"/>
</dbReference>
<keyword evidence="7" id="KW-1133">Transmembrane helix</keyword>
<feature type="transmembrane region" description="Helical" evidence="7">
    <location>
        <begin position="289"/>
        <end position="311"/>
    </location>
</feature>
<accession>A0AA41L469</accession>
<evidence type="ECO:0000256" key="1">
    <source>
        <dbReference type="ARBA" id="ARBA00004533"/>
    </source>
</evidence>
<dbReference type="CDD" id="cd07984">
    <property type="entry name" value="LPLAT_LABLAT-like"/>
    <property type="match status" value="1"/>
</dbReference>
<comment type="caution">
    <text evidence="8">The sequence shown here is derived from an EMBL/GenBank/DDBJ whole genome shotgun (WGS) entry which is preliminary data.</text>
</comment>
<dbReference type="PANTHER" id="PTHR30606:SF10">
    <property type="entry name" value="PHOSPHATIDYLINOSITOL MANNOSIDE ACYLTRANSFERASE"/>
    <property type="match status" value="1"/>
</dbReference>
<keyword evidence="5 7" id="KW-0472">Membrane</keyword>
<evidence type="ECO:0000256" key="5">
    <source>
        <dbReference type="ARBA" id="ARBA00023136"/>
    </source>
</evidence>
<dbReference type="Pfam" id="PF03279">
    <property type="entry name" value="Lip_A_acyltrans"/>
    <property type="match status" value="1"/>
</dbReference>
<comment type="subcellular location">
    <subcellularLocation>
        <location evidence="1">Cell inner membrane</location>
    </subcellularLocation>
</comment>
<feature type="transmembrane region" description="Helical" evidence="7">
    <location>
        <begin position="201"/>
        <end position="222"/>
    </location>
</feature>